<feature type="region of interest" description="Disordered" evidence="1">
    <location>
        <begin position="20"/>
        <end position="50"/>
    </location>
</feature>
<dbReference type="RefSeq" id="WP_145093172.1">
    <property type="nucleotide sequence ID" value="NZ_CP036348.1"/>
</dbReference>
<evidence type="ECO:0000256" key="1">
    <source>
        <dbReference type="SAM" id="MobiDB-lite"/>
    </source>
</evidence>
<organism evidence="2 3">
    <name type="scientific">Rosistilla carotiformis</name>
    <dbReference type="NCBI Taxonomy" id="2528017"/>
    <lineage>
        <taxon>Bacteria</taxon>
        <taxon>Pseudomonadati</taxon>
        <taxon>Planctomycetota</taxon>
        <taxon>Planctomycetia</taxon>
        <taxon>Pirellulales</taxon>
        <taxon>Pirellulaceae</taxon>
        <taxon>Rosistilla</taxon>
    </lineage>
</organism>
<evidence type="ECO:0000313" key="3">
    <source>
        <dbReference type="Proteomes" id="UP000315082"/>
    </source>
</evidence>
<sequence>MRYVFGLVVAFLAGCGGTTPRPNADATPTAESPTAPKPSQTAAPRSRQSDAQQILADVTYTIIDTNVVPGIKRSLDIRLNRKVSEDVLQAIAIDLKNFDSKTYDRTFIGYYLPEMQVNAGYWATTHFNPDLEVRILGLTAEQEENLKQQPDDSTREIIGSWLDQRPLGNGRITIFQKDGSLFMENKYKDGSAGTTDIVETRSPNGRRFDYKPDRGNGEYYLINSKGELQQLDQEGPFMTAKKVN</sequence>
<evidence type="ECO:0008006" key="4">
    <source>
        <dbReference type="Google" id="ProtNLM"/>
    </source>
</evidence>
<reference evidence="2 3" key="1">
    <citation type="submission" date="2019-02" db="EMBL/GenBank/DDBJ databases">
        <title>Deep-cultivation of Planctomycetes and their phenomic and genomic characterization uncovers novel biology.</title>
        <authorList>
            <person name="Wiegand S."/>
            <person name="Jogler M."/>
            <person name="Boedeker C."/>
            <person name="Pinto D."/>
            <person name="Vollmers J."/>
            <person name="Rivas-Marin E."/>
            <person name="Kohn T."/>
            <person name="Peeters S.H."/>
            <person name="Heuer A."/>
            <person name="Rast P."/>
            <person name="Oberbeckmann S."/>
            <person name="Bunk B."/>
            <person name="Jeske O."/>
            <person name="Meyerdierks A."/>
            <person name="Storesund J.E."/>
            <person name="Kallscheuer N."/>
            <person name="Luecker S."/>
            <person name="Lage O.M."/>
            <person name="Pohl T."/>
            <person name="Merkel B.J."/>
            <person name="Hornburger P."/>
            <person name="Mueller R.-W."/>
            <person name="Bruemmer F."/>
            <person name="Labrenz M."/>
            <person name="Spormann A.M."/>
            <person name="Op den Camp H."/>
            <person name="Overmann J."/>
            <person name="Amann R."/>
            <person name="Jetten M.S.M."/>
            <person name="Mascher T."/>
            <person name="Medema M.H."/>
            <person name="Devos D.P."/>
            <person name="Kaster A.-K."/>
            <person name="Ovreas L."/>
            <person name="Rohde M."/>
            <person name="Galperin M.Y."/>
            <person name="Jogler C."/>
        </authorList>
    </citation>
    <scope>NUCLEOTIDE SEQUENCE [LARGE SCALE GENOMIC DNA]</scope>
    <source>
        <strain evidence="2 3">Poly24</strain>
    </source>
</reference>
<protein>
    <recommendedName>
        <fullName evidence="4">Lipoprotein</fullName>
    </recommendedName>
</protein>
<keyword evidence="3" id="KW-1185">Reference proteome</keyword>
<evidence type="ECO:0000313" key="2">
    <source>
        <dbReference type="EMBL" id="QDV68009.1"/>
    </source>
</evidence>
<name>A0A518JR41_9BACT</name>
<dbReference type="EMBL" id="CP036348">
    <property type="protein sequence ID" value="QDV68009.1"/>
    <property type="molecule type" value="Genomic_DNA"/>
</dbReference>
<dbReference type="PROSITE" id="PS51257">
    <property type="entry name" value="PROKAR_LIPOPROTEIN"/>
    <property type="match status" value="1"/>
</dbReference>
<dbReference type="OrthoDB" id="1366434at2"/>
<dbReference type="AlphaFoldDB" id="A0A518JR41"/>
<feature type="compositionally biased region" description="Polar residues" evidence="1">
    <location>
        <begin position="29"/>
        <end position="43"/>
    </location>
</feature>
<dbReference type="Proteomes" id="UP000315082">
    <property type="component" value="Chromosome"/>
</dbReference>
<accession>A0A518JR41</accession>
<gene>
    <name evidence="2" type="ORF">Poly24_17150</name>
</gene>
<dbReference type="KEGG" id="rcf:Poly24_17150"/>
<proteinExistence type="predicted"/>